<evidence type="ECO:0000259" key="2">
    <source>
        <dbReference type="Pfam" id="PF24545"/>
    </source>
</evidence>
<dbReference type="Pfam" id="PF24545">
    <property type="entry name" value="Ig_TPPC8_1st"/>
    <property type="match status" value="1"/>
</dbReference>
<dbReference type="WBParaSite" id="PDA_v2.g5467.t1">
    <property type="protein sequence ID" value="PDA_v2.g5467.t1"/>
    <property type="gene ID" value="PDA_v2.g5467"/>
</dbReference>
<evidence type="ECO:0000256" key="1">
    <source>
        <dbReference type="SAM" id="MobiDB-lite"/>
    </source>
</evidence>
<dbReference type="InterPro" id="IPR024420">
    <property type="entry name" value="TRAPP_III_complex_Trs85"/>
</dbReference>
<name>A0A914QP51_9BILA</name>
<sequence length="1115" mass="124715">MSTSIPSNSSTATITSSTTSPQLSVESIVQQCGLLPLVAVLPSNGADIICKKNNIQSFADLISPFSSVACVVKDPYGQQQATKVKIDFRDISKSGCLLGLTVLPSVLHQVVSIVSTLPQFQSTEIWNSAFRDSFSYWFEPSDIDFLKTYLSCIFVISADEEDPIGELTKLIQQQHTQQHGGAESANSLGPAHCAPPKWFLPNILKYYVVLHDVEDGNEEKANEIFAKVSASYGSDCCQMLKINSTVDADLPDPWQQILEQRYRGLESGLEMARKKLMEKTASAESLADSTKPSSLVPLSTPNSMAPVFSTSSAAANPTVPLSAHYTINSSSSTVQQVANGPSLTKQVSIASLSNSRHSHGQCLTTTDREQLRDFVEKFIKQSLVPFVEKQITAQNDILQKRQGIGKSFTSMRKWLSAASSSTPAPGMQPISYGPESTEWQTRRLADMAFLFGMYTFSHQLYQYVKKDFLNDQAWLYHGGALEMAALTLYLSSNQLTSKNFPLYYLDNALNYFLNTCMQPMLAVRCAIISVEILSRIGMHLETANQLIRLTSTLSDLFSGVLLEKASALFSQAKMYRRKAFHYVLAGHRFNQASQPILSLKCYDLAAPEYLDKGWSFAEDHIMFTLSHESKDSQYQAECATKLVKPSSLQFMDQQAAFIEHYLKLLARNGTKNPLFVIPLIKANDIRIIYGEKPEVLPAPDDEGRDMKVRAKDDTQIIEWEDLERLAFHSGLGSKKPFKHGCPMFSDSTTKNREKKQTPPFERFRIQVKLINPMNVPLVLRNIRLGIKEIQMREGFLETDAFIEHGTIPELVLPRTELPSMPGMTLQTYPEHSETLIELHVIPTDKLLHFSISSILFDFCGSTGATAIPGHLPLEVKGRRLYKTKEQRMKKTYGTDNRLNATVSEKKWPLLNIELSGQAARSPEIHAYSSQMFQVLVNFENVSDVSISSITVSTDQPELVSISEPSDDTKWSLCSSIMNTNGILVHSIGKQNVNQLKEQGGKLTLRMAIKAPDEIVENKLYRILFFYIGENGNVREFRYSVKLTTQSLLRCVPKVLKENYQLCTIDIKNLIPNRDAVLAKVEVIRLSAFMVTAKEKENETIPIGIELVLKRNGKQI</sequence>
<evidence type="ECO:0000313" key="4">
    <source>
        <dbReference type="WBParaSite" id="PDA_v2.g5467.t1"/>
    </source>
</evidence>
<dbReference type="PANTHER" id="PTHR12975">
    <property type="entry name" value="TRANSPORT PROTEIN TRAPP"/>
    <property type="match status" value="1"/>
</dbReference>
<reference evidence="4" key="1">
    <citation type="submission" date="2022-11" db="UniProtKB">
        <authorList>
            <consortium name="WormBaseParasite"/>
        </authorList>
    </citation>
    <scope>IDENTIFICATION</scope>
</reference>
<dbReference type="Proteomes" id="UP000887578">
    <property type="component" value="Unplaced"/>
</dbReference>
<accession>A0A914QP51</accession>
<dbReference type="InterPro" id="IPR058541">
    <property type="entry name" value="Ig_TPPC8_1st"/>
</dbReference>
<dbReference type="GO" id="GO:1990072">
    <property type="term" value="C:TRAPPIII protein complex"/>
    <property type="evidence" value="ECO:0007669"/>
    <property type="project" value="TreeGrafter"/>
</dbReference>
<proteinExistence type="predicted"/>
<organism evidence="3 4">
    <name type="scientific">Panagrolaimus davidi</name>
    <dbReference type="NCBI Taxonomy" id="227884"/>
    <lineage>
        <taxon>Eukaryota</taxon>
        <taxon>Metazoa</taxon>
        <taxon>Ecdysozoa</taxon>
        <taxon>Nematoda</taxon>
        <taxon>Chromadorea</taxon>
        <taxon>Rhabditida</taxon>
        <taxon>Tylenchina</taxon>
        <taxon>Panagrolaimomorpha</taxon>
        <taxon>Panagrolaimoidea</taxon>
        <taxon>Panagrolaimidae</taxon>
        <taxon>Panagrolaimus</taxon>
    </lineage>
</organism>
<dbReference type="AlphaFoldDB" id="A0A914QP51"/>
<evidence type="ECO:0000313" key="3">
    <source>
        <dbReference type="Proteomes" id="UP000887578"/>
    </source>
</evidence>
<dbReference type="PANTHER" id="PTHR12975:SF6">
    <property type="entry name" value="TRAFFICKING PROTEIN PARTICLE COMPLEX SUBUNIT 8"/>
    <property type="match status" value="1"/>
</dbReference>
<protein>
    <submittedName>
        <fullName evidence="4">Trafficking protein particle complex subunit 8</fullName>
    </submittedName>
</protein>
<dbReference type="Pfam" id="PF12739">
    <property type="entry name" value="TRAPPC-Trs85"/>
    <property type="match status" value="1"/>
</dbReference>
<feature type="domain" description="TPPC8 first Ig-like" evidence="2">
    <location>
        <begin position="712"/>
        <end position="916"/>
    </location>
</feature>
<keyword evidence="3" id="KW-1185">Reference proteome</keyword>
<feature type="region of interest" description="Disordered" evidence="1">
    <location>
        <begin position="738"/>
        <end position="757"/>
    </location>
</feature>